<accession>A0A6J4V404</accession>
<dbReference type="PANTHER" id="PTHR35528:SF3">
    <property type="entry name" value="BLL1675 PROTEIN"/>
    <property type="match status" value="1"/>
</dbReference>
<feature type="domain" description="Integrase catalytic" evidence="5">
    <location>
        <begin position="49"/>
        <end position="210"/>
    </location>
</feature>
<evidence type="ECO:0000256" key="2">
    <source>
        <dbReference type="ARBA" id="ARBA00022578"/>
    </source>
</evidence>
<dbReference type="InterPro" id="IPR001584">
    <property type="entry name" value="Integrase_cat-core"/>
</dbReference>
<dbReference type="GO" id="GO:0003677">
    <property type="term" value="F:DNA binding"/>
    <property type="evidence" value="ECO:0007669"/>
    <property type="project" value="UniProtKB-KW"/>
</dbReference>
<dbReference type="AlphaFoldDB" id="A0A6J4V404"/>
<dbReference type="InterPro" id="IPR036397">
    <property type="entry name" value="RNaseH_sf"/>
</dbReference>
<evidence type="ECO:0000256" key="4">
    <source>
        <dbReference type="ARBA" id="ARBA00023172"/>
    </source>
</evidence>
<evidence type="ECO:0000256" key="1">
    <source>
        <dbReference type="ARBA" id="ARBA00002286"/>
    </source>
</evidence>
<dbReference type="SUPFAM" id="SSF53098">
    <property type="entry name" value="Ribonuclease H-like"/>
    <property type="match status" value="1"/>
</dbReference>
<keyword evidence="2" id="KW-0815">Transposition</keyword>
<gene>
    <name evidence="6" type="ORF">AVDCRST_MAG86-1192</name>
</gene>
<proteinExistence type="predicted"/>
<dbReference type="PANTHER" id="PTHR35528">
    <property type="entry name" value="BLL1675 PROTEIN"/>
    <property type="match status" value="1"/>
</dbReference>
<keyword evidence="4" id="KW-0233">DNA recombination</keyword>
<dbReference type="GO" id="GO:0006310">
    <property type="term" value="P:DNA recombination"/>
    <property type="evidence" value="ECO:0007669"/>
    <property type="project" value="UniProtKB-KW"/>
</dbReference>
<keyword evidence="3" id="KW-0238">DNA-binding</keyword>
<dbReference type="GO" id="GO:0032196">
    <property type="term" value="P:transposition"/>
    <property type="evidence" value="ECO:0007669"/>
    <property type="project" value="UniProtKB-KW"/>
</dbReference>
<dbReference type="Pfam" id="PF13610">
    <property type="entry name" value="DDE_Tnp_IS240"/>
    <property type="match status" value="1"/>
</dbReference>
<dbReference type="InterPro" id="IPR012337">
    <property type="entry name" value="RNaseH-like_sf"/>
</dbReference>
<evidence type="ECO:0000259" key="5">
    <source>
        <dbReference type="PROSITE" id="PS50994"/>
    </source>
</evidence>
<dbReference type="PROSITE" id="PS50994">
    <property type="entry name" value="INTEGRASE"/>
    <property type="match status" value="1"/>
</dbReference>
<dbReference type="InterPro" id="IPR032874">
    <property type="entry name" value="DDE_dom"/>
</dbReference>
<name>A0A6J4V404_9DEIN</name>
<comment type="function">
    <text evidence="1">Involved in the transposition of the insertion sequence.</text>
</comment>
<dbReference type="InterPro" id="IPR052183">
    <property type="entry name" value="IS_Transposase"/>
</dbReference>
<dbReference type="Gene3D" id="3.30.420.10">
    <property type="entry name" value="Ribonuclease H-like superfamily/Ribonuclease H"/>
    <property type="match status" value="1"/>
</dbReference>
<evidence type="ECO:0000256" key="3">
    <source>
        <dbReference type="ARBA" id="ARBA00023125"/>
    </source>
</evidence>
<dbReference type="InterPro" id="IPR047930">
    <property type="entry name" value="Transpos_IS6"/>
</dbReference>
<organism evidence="6">
    <name type="scientific">uncultured Truepera sp</name>
    <dbReference type="NCBI Taxonomy" id="543023"/>
    <lineage>
        <taxon>Bacteria</taxon>
        <taxon>Thermotogati</taxon>
        <taxon>Deinococcota</taxon>
        <taxon>Deinococci</taxon>
        <taxon>Trueperales</taxon>
        <taxon>Trueperaceae</taxon>
        <taxon>Truepera</taxon>
        <taxon>environmental samples</taxon>
    </lineage>
</organism>
<dbReference type="EMBL" id="CADCWP010000088">
    <property type="protein sequence ID" value="CAA9567473.1"/>
    <property type="molecule type" value="Genomic_DNA"/>
</dbReference>
<reference evidence="6" key="1">
    <citation type="submission" date="2020-02" db="EMBL/GenBank/DDBJ databases">
        <authorList>
            <person name="Meier V. D."/>
        </authorList>
    </citation>
    <scope>NUCLEOTIDE SEQUENCE</scope>
    <source>
        <strain evidence="6">AVDCRST_MAG86</strain>
    </source>
</reference>
<evidence type="ECO:0000313" key="6">
    <source>
        <dbReference type="EMBL" id="CAA9567473.1"/>
    </source>
</evidence>
<dbReference type="NCBIfam" id="NF033587">
    <property type="entry name" value="transpos_IS6"/>
    <property type="match status" value="1"/>
</dbReference>
<sequence length="227" mass="25837">MAVRWYFSYRLSAANVRNLLAEREMDVSRQTVADWVQKFGVFLAEAGRRYTKPLGSRWFVDETYVRVGKTWAYLYRAVDESGQVVDVLLREKRDLESAKAFFEQAIKRRGVVPNEVVTDKHRAYLQAVKQYAPNAKHRRTGLHRKRALTTKPVERSHVPIKDRVKPMRCLGSVATGQRLLEGVELAQAVRRGDIRPPGLSDPGSVHECARLGVATFSWLASELRTAA</sequence>
<dbReference type="GO" id="GO:0015074">
    <property type="term" value="P:DNA integration"/>
    <property type="evidence" value="ECO:0007669"/>
    <property type="project" value="InterPro"/>
</dbReference>
<protein>
    <recommendedName>
        <fullName evidence="5">Integrase catalytic domain-containing protein</fullName>
    </recommendedName>
</protein>